<dbReference type="Gene3D" id="1.10.10.10">
    <property type="entry name" value="Winged helix-like DNA-binding domain superfamily/Winged helix DNA-binding domain"/>
    <property type="match status" value="1"/>
</dbReference>
<dbReference type="InterPro" id="IPR036388">
    <property type="entry name" value="WH-like_DNA-bd_sf"/>
</dbReference>
<dbReference type="Proteomes" id="UP001623592">
    <property type="component" value="Unassembled WGS sequence"/>
</dbReference>
<comment type="caution">
    <text evidence="2">The sequence shown here is derived from an EMBL/GenBank/DDBJ whole genome shotgun (WGS) entry which is preliminary data.</text>
</comment>
<dbReference type="PRINTS" id="PR00598">
    <property type="entry name" value="HTHMARR"/>
</dbReference>
<keyword evidence="3" id="KW-1185">Reference proteome</keyword>
<dbReference type="InterPro" id="IPR036390">
    <property type="entry name" value="WH_DNA-bd_sf"/>
</dbReference>
<name>A0ABW8TEV4_9CLOT</name>
<dbReference type="Pfam" id="PF01047">
    <property type="entry name" value="MarR"/>
    <property type="match status" value="1"/>
</dbReference>
<protein>
    <submittedName>
        <fullName evidence="2">MarR family winged helix-turn-helix transcriptional regulator</fullName>
    </submittedName>
</protein>
<sequence>MRRNFKKEELKVIDEIYHLFYTKMLNVRHNEKFKTLEDVTDLEMGVLHILTYKPNSIMKEIRDYLNVSRSTLTGVIDRLEKRNLVKRVISERDRRSFALELTEEGKTAQAKHEEMERIVYEDILEALHDDKDTSEFLRLSRQIIKNIKI</sequence>
<dbReference type="EMBL" id="JBJIAA010000005">
    <property type="protein sequence ID" value="MFL0250267.1"/>
    <property type="molecule type" value="Genomic_DNA"/>
</dbReference>
<evidence type="ECO:0000313" key="3">
    <source>
        <dbReference type="Proteomes" id="UP001623592"/>
    </source>
</evidence>
<dbReference type="InterPro" id="IPR000835">
    <property type="entry name" value="HTH_MarR-typ"/>
</dbReference>
<organism evidence="2 3">
    <name type="scientific">Clostridium neuense</name>
    <dbReference type="NCBI Taxonomy" id="1728934"/>
    <lineage>
        <taxon>Bacteria</taxon>
        <taxon>Bacillati</taxon>
        <taxon>Bacillota</taxon>
        <taxon>Clostridia</taxon>
        <taxon>Eubacteriales</taxon>
        <taxon>Clostridiaceae</taxon>
        <taxon>Clostridium</taxon>
    </lineage>
</organism>
<evidence type="ECO:0000259" key="1">
    <source>
        <dbReference type="PROSITE" id="PS50995"/>
    </source>
</evidence>
<dbReference type="SMART" id="SM00347">
    <property type="entry name" value="HTH_MARR"/>
    <property type="match status" value="1"/>
</dbReference>
<dbReference type="InterPro" id="IPR039422">
    <property type="entry name" value="MarR/SlyA-like"/>
</dbReference>
<dbReference type="SUPFAM" id="SSF46785">
    <property type="entry name" value="Winged helix' DNA-binding domain"/>
    <property type="match status" value="1"/>
</dbReference>
<evidence type="ECO:0000313" key="2">
    <source>
        <dbReference type="EMBL" id="MFL0250267.1"/>
    </source>
</evidence>
<dbReference type="PROSITE" id="PS50995">
    <property type="entry name" value="HTH_MARR_2"/>
    <property type="match status" value="1"/>
</dbReference>
<dbReference type="PANTHER" id="PTHR33164">
    <property type="entry name" value="TRANSCRIPTIONAL REGULATOR, MARR FAMILY"/>
    <property type="match status" value="1"/>
</dbReference>
<feature type="domain" description="HTH marR-type" evidence="1">
    <location>
        <begin position="13"/>
        <end position="145"/>
    </location>
</feature>
<dbReference type="PANTHER" id="PTHR33164:SF89">
    <property type="entry name" value="MARR FAMILY REGULATORY PROTEIN"/>
    <property type="match status" value="1"/>
</dbReference>
<accession>A0ABW8TEV4</accession>
<reference evidence="2 3" key="1">
    <citation type="submission" date="2024-11" db="EMBL/GenBank/DDBJ databases">
        <authorList>
            <person name="Heng Y.C."/>
            <person name="Lim A.C.H."/>
            <person name="Lee J.K.Y."/>
            <person name="Kittelmann S."/>
        </authorList>
    </citation>
    <scope>NUCLEOTIDE SEQUENCE [LARGE SCALE GENOMIC DNA]</scope>
    <source>
        <strain evidence="2 3">WILCCON 0114</strain>
    </source>
</reference>
<dbReference type="RefSeq" id="WP_406786931.1">
    <property type="nucleotide sequence ID" value="NZ_JBJIAA010000005.1"/>
</dbReference>
<gene>
    <name evidence="2" type="ORF">ACJDT4_07505</name>
</gene>
<proteinExistence type="predicted"/>